<sequence length="810" mass="90490">MGNSAGKSGDEHENSACRAAPDLTEREATSAWYRYGVDVTDVYEVIEVLGRGHMGEVFTVRRKTSGHHNDVTRERSSSVGEDDDDKMKSPSKGKKDAKAKALDRTLKEQSFSASDGPDVSPTGPVLRRKTIKGMVHKTRKVIKKQAGRAGGVGGGNKSDQQNHNNGETNHSDLTSFIDRFDDIVSGGHEPPKSPARPAKSIMKNKSSWKSKDSIDTAPTRTDTSNSLNSDIGSLSIRDSNSSTSTPPQVTPRSRTLTTESARSIEKANKGVHFQRTFAVKTIMTSRINTADLQELVNEITIMRKLDHPYVLKLYEVYHVKRKLWLVTELCTGGDLSARKLNEHDAKNVIEQILRALAYLHRMGIVHRDIKLENVLYENNAKGATVRLIDFGLSRMFDRVALATDYTRCLYTMSPETALMISSRKDGRRGGENITDKTDVWAVGIVTFVILSGEFPFLKTSADLKDKCLLDKLKRADFDFGCTWNGRGITMQARQFVEGCLQADPSRRWTSKQALDFVQKVWGPAIDKIWDERQAEKLKIKQPEFNMSPDLPDDDEFESSSDEASEASRASLLEENDIDVDPSPALSEVRAKNILKHVSKVVKAKKAEKPTTDERVNADINLDDIERYTKYGLLKKTILITMANTMDRSDLGKLRDIFLQTDTENTGTITMQELISSVRKLSPDVDEKRTSDLFSGIDRDKSGHIHYAEFLAALAESYGLVTLDRLSEAFDRIDTDGKGWIGHDDLKSILGKDYDKETVDKMIEEGDFKKNNKIDYEELLQLMFSDPAKGVEMVNSVPVSGEISAVSDEIR</sequence>
<evidence type="ECO:0000256" key="2">
    <source>
        <dbReference type="ARBA" id="ARBA00022527"/>
    </source>
</evidence>
<dbReference type="Pfam" id="PF00069">
    <property type="entry name" value="Pkinase"/>
    <property type="match status" value="1"/>
</dbReference>
<evidence type="ECO:0000256" key="5">
    <source>
        <dbReference type="ARBA" id="ARBA00022741"/>
    </source>
</evidence>
<feature type="region of interest" description="Disordered" evidence="9">
    <location>
        <begin position="65"/>
        <end position="259"/>
    </location>
</feature>
<feature type="region of interest" description="Disordered" evidence="9">
    <location>
        <begin position="1"/>
        <end position="23"/>
    </location>
</feature>
<evidence type="ECO:0000313" key="13">
    <source>
        <dbReference type="Proteomes" id="UP001530377"/>
    </source>
</evidence>
<dbReference type="Gene3D" id="1.10.238.10">
    <property type="entry name" value="EF-hand"/>
    <property type="match status" value="2"/>
</dbReference>
<dbReference type="SMART" id="SM00054">
    <property type="entry name" value="EFh"/>
    <property type="match status" value="4"/>
</dbReference>
<feature type="compositionally biased region" description="Basic and acidic residues" evidence="9">
    <location>
        <begin position="67"/>
        <end position="76"/>
    </location>
</feature>
<dbReference type="InterPro" id="IPR000719">
    <property type="entry name" value="Prot_kinase_dom"/>
</dbReference>
<protein>
    <recommendedName>
        <fullName evidence="14">Calmodulin</fullName>
    </recommendedName>
</protein>
<dbReference type="EMBL" id="JALLPB020000004">
    <property type="protein sequence ID" value="KAL3827360.1"/>
    <property type="molecule type" value="Genomic_DNA"/>
</dbReference>
<gene>
    <name evidence="12" type="ORF">ACHAXA_003094</name>
</gene>
<dbReference type="FunFam" id="1.10.238.10:FF:000003">
    <property type="entry name" value="Calmodulin A"/>
    <property type="match status" value="1"/>
</dbReference>
<dbReference type="GO" id="GO:0004674">
    <property type="term" value="F:protein serine/threonine kinase activity"/>
    <property type="evidence" value="ECO:0007669"/>
    <property type="project" value="UniProtKB-KW"/>
</dbReference>
<dbReference type="PROSITE" id="PS50011">
    <property type="entry name" value="PROTEIN_KINASE_DOM"/>
    <property type="match status" value="1"/>
</dbReference>
<evidence type="ECO:0000256" key="4">
    <source>
        <dbReference type="ARBA" id="ARBA00022737"/>
    </source>
</evidence>
<feature type="domain" description="EF-hand" evidence="11">
    <location>
        <begin position="684"/>
        <end position="719"/>
    </location>
</feature>
<name>A0ABD3SRW1_9STRA</name>
<dbReference type="SUPFAM" id="SSF56112">
    <property type="entry name" value="Protein kinase-like (PK-like)"/>
    <property type="match status" value="1"/>
</dbReference>
<proteinExistence type="inferred from homology"/>
<feature type="domain" description="Protein kinase" evidence="10">
    <location>
        <begin position="43"/>
        <end position="525"/>
    </location>
</feature>
<evidence type="ECO:0000259" key="10">
    <source>
        <dbReference type="PROSITE" id="PS50011"/>
    </source>
</evidence>
<dbReference type="CDD" id="cd00051">
    <property type="entry name" value="EFh"/>
    <property type="match status" value="1"/>
</dbReference>
<feature type="domain" description="EF-hand" evidence="11">
    <location>
        <begin position="720"/>
        <end position="755"/>
    </location>
</feature>
<dbReference type="SMART" id="SM00220">
    <property type="entry name" value="S_TKc"/>
    <property type="match status" value="1"/>
</dbReference>
<keyword evidence="6" id="KW-0418">Kinase</keyword>
<dbReference type="SUPFAM" id="SSF47473">
    <property type="entry name" value="EF-hand"/>
    <property type="match status" value="1"/>
</dbReference>
<keyword evidence="5" id="KW-0547">Nucleotide-binding</keyword>
<dbReference type="Pfam" id="PF13499">
    <property type="entry name" value="EF-hand_7"/>
    <property type="match status" value="2"/>
</dbReference>
<keyword evidence="4" id="KW-0677">Repeat</keyword>
<evidence type="ECO:0008006" key="14">
    <source>
        <dbReference type="Google" id="ProtNLM"/>
    </source>
</evidence>
<dbReference type="Gene3D" id="1.10.510.10">
    <property type="entry name" value="Transferase(Phosphotransferase) domain 1"/>
    <property type="match status" value="1"/>
</dbReference>
<comment type="caution">
    <text evidence="12">The sequence shown here is derived from an EMBL/GenBank/DDBJ whole genome shotgun (WGS) entry which is preliminary data.</text>
</comment>
<organism evidence="12 13">
    <name type="scientific">Cyclostephanos tholiformis</name>
    <dbReference type="NCBI Taxonomy" id="382380"/>
    <lineage>
        <taxon>Eukaryota</taxon>
        <taxon>Sar</taxon>
        <taxon>Stramenopiles</taxon>
        <taxon>Ochrophyta</taxon>
        <taxon>Bacillariophyta</taxon>
        <taxon>Coscinodiscophyceae</taxon>
        <taxon>Thalassiosirophycidae</taxon>
        <taxon>Stephanodiscales</taxon>
        <taxon>Stephanodiscaceae</taxon>
        <taxon>Cyclostephanos</taxon>
    </lineage>
</organism>
<evidence type="ECO:0000256" key="9">
    <source>
        <dbReference type="SAM" id="MobiDB-lite"/>
    </source>
</evidence>
<dbReference type="GO" id="GO:0005524">
    <property type="term" value="F:ATP binding"/>
    <property type="evidence" value="ECO:0007669"/>
    <property type="project" value="UniProtKB-KW"/>
</dbReference>
<keyword evidence="2" id="KW-0723">Serine/threonine-protein kinase</keyword>
<feature type="compositionally biased region" description="Basic and acidic residues" evidence="9">
    <location>
        <begin position="85"/>
        <end position="107"/>
    </location>
</feature>
<feature type="compositionally biased region" description="Acidic residues" evidence="9">
    <location>
        <begin position="550"/>
        <end position="564"/>
    </location>
</feature>
<evidence type="ECO:0000256" key="7">
    <source>
        <dbReference type="ARBA" id="ARBA00022840"/>
    </source>
</evidence>
<evidence type="ECO:0000256" key="6">
    <source>
        <dbReference type="ARBA" id="ARBA00022777"/>
    </source>
</evidence>
<dbReference type="Proteomes" id="UP001530377">
    <property type="component" value="Unassembled WGS sequence"/>
</dbReference>
<dbReference type="InterPro" id="IPR011992">
    <property type="entry name" value="EF-hand-dom_pair"/>
</dbReference>
<dbReference type="InterPro" id="IPR050205">
    <property type="entry name" value="CDPK_Ser/Thr_kinases"/>
</dbReference>
<keyword evidence="7" id="KW-0067">ATP-binding</keyword>
<feature type="compositionally biased region" description="Polar residues" evidence="9">
    <location>
        <begin position="216"/>
        <end position="259"/>
    </location>
</feature>
<feature type="compositionally biased region" description="Polar residues" evidence="9">
    <location>
        <begin position="157"/>
        <end position="174"/>
    </location>
</feature>
<comment type="similarity">
    <text evidence="8">Belongs to the protein kinase superfamily. Ser/Thr protein kinase family. CDPK subfamily.</text>
</comment>
<feature type="compositionally biased region" description="Basic residues" evidence="9">
    <location>
        <begin position="126"/>
        <end position="146"/>
    </location>
</feature>
<dbReference type="AlphaFoldDB" id="A0ABD3SRW1"/>
<dbReference type="PROSITE" id="PS00108">
    <property type="entry name" value="PROTEIN_KINASE_ST"/>
    <property type="match status" value="1"/>
</dbReference>
<dbReference type="PROSITE" id="PS50222">
    <property type="entry name" value="EF_HAND_2"/>
    <property type="match status" value="4"/>
</dbReference>
<evidence type="ECO:0000256" key="8">
    <source>
        <dbReference type="ARBA" id="ARBA00024334"/>
    </source>
</evidence>
<feature type="domain" description="EF-hand" evidence="11">
    <location>
        <begin position="648"/>
        <end position="683"/>
    </location>
</feature>
<dbReference type="InterPro" id="IPR002048">
    <property type="entry name" value="EF_hand_dom"/>
</dbReference>
<dbReference type="InterPro" id="IPR008271">
    <property type="entry name" value="Ser/Thr_kinase_AS"/>
</dbReference>
<evidence type="ECO:0000256" key="1">
    <source>
        <dbReference type="ARBA" id="ARBA00001946"/>
    </source>
</evidence>
<reference evidence="12 13" key="1">
    <citation type="submission" date="2024-10" db="EMBL/GenBank/DDBJ databases">
        <title>Updated reference genomes for cyclostephanoid diatoms.</title>
        <authorList>
            <person name="Roberts W.R."/>
            <person name="Alverson A.J."/>
        </authorList>
    </citation>
    <scope>NUCLEOTIDE SEQUENCE [LARGE SCALE GENOMIC DNA]</scope>
    <source>
        <strain evidence="12 13">AJA228-03</strain>
    </source>
</reference>
<feature type="domain" description="EF-hand" evidence="11">
    <location>
        <begin position="756"/>
        <end position="788"/>
    </location>
</feature>
<dbReference type="InterPro" id="IPR011009">
    <property type="entry name" value="Kinase-like_dom_sf"/>
</dbReference>
<evidence type="ECO:0000313" key="12">
    <source>
        <dbReference type="EMBL" id="KAL3827360.1"/>
    </source>
</evidence>
<evidence type="ECO:0000256" key="3">
    <source>
        <dbReference type="ARBA" id="ARBA00022679"/>
    </source>
</evidence>
<evidence type="ECO:0000259" key="11">
    <source>
        <dbReference type="PROSITE" id="PS50222"/>
    </source>
</evidence>
<keyword evidence="3" id="KW-0808">Transferase</keyword>
<keyword evidence="13" id="KW-1185">Reference proteome</keyword>
<dbReference type="PANTHER" id="PTHR24349">
    <property type="entry name" value="SERINE/THREONINE-PROTEIN KINASE"/>
    <property type="match status" value="1"/>
</dbReference>
<feature type="region of interest" description="Disordered" evidence="9">
    <location>
        <begin position="540"/>
        <end position="583"/>
    </location>
</feature>
<accession>A0ABD3SRW1</accession>
<comment type="cofactor">
    <cofactor evidence="1">
        <name>Mg(2+)</name>
        <dbReference type="ChEBI" id="CHEBI:18420"/>
    </cofactor>
</comment>